<dbReference type="GO" id="GO:0043200">
    <property type="term" value="P:response to amino acid"/>
    <property type="evidence" value="ECO:0007669"/>
    <property type="project" value="TreeGrafter"/>
</dbReference>
<gene>
    <name evidence="5" type="ORF">EV378_1931</name>
</gene>
<feature type="domain" description="HTH asnC-type" evidence="4">
    <location>
        <begin position="6"/>
        <end position="46"/>
    </location>
</feature>
<name>A0A4R1I7K7_PSEEN</name>
<sequence length="328" mass="34547">MDPLTLDALDRQLVHALQVDGRVGFGRLAEVLDASDRTLNRRYRRLLAAGVLRVVGVPVARALGQADWLVRMRCLPHAAPEIGAVLAADPDTSWVTVLSGGAEIACMVRAPADSLVLRSLPRSSRIGSVTAQRLLRPVAGADGWPGRLGALSAEQVRALRETGPGEPGPDDRPLFDDEDRTLLPILARDGRAGWSALARATGWSPAAVARRVEQLRRGGALVLEVDVEPALFGAPCGAMLWLTVRPSALAGAGRALAAHPDIAFAAVTTGSTNLVAFVACSGDDALYDDVLLPLGDVDGVDHVDLSPMSEMVSRSVASARPLGRPRGR</sequence>
<dbReference type="Pfam" id="PF13404">
    <property type="entry name" value="HTH_AsnC-type"/>
    <property type="match status" value="2"/>
</dbReference>
<keyword evidence="6" id="KW-1185">Reference proteome</keyword>
<accession>A0A4R1I7K7</accession>
<keyword evidence="2 5" id="KW-0238">DNA-binding</keyword>
<evidence type="ECO:0000313" key="5">
    <source>
        <dbReference type="EMBL" id="TCK26102.1"/>
    </source>
</evidence>
<dbReference type="SUPFAM" id="SSF54909">
    <property type="entry name" value="Dimeric alpha+beta barrel"/>
    <property type="match status" value="1"/>
</dbReference>
<keyword evidence="3" id="KW-0804">Transcription</keyword>
<dbReference type="GO" id="GO:0043565">
    <property type="term" value="F:sequence-specific DNA binding"/>
    <property type="evidence" value="ECO:0007669"/>
    <property type="project" value="InterPro"/>
</dbReference>
<dbReference type="Gene3D" id="1.10.10.10">
    <property type="entry name" value="Winged helix-like DNA-binding domain superfamily/Winged helix DNA-binding domain"/>
    <property type="match status" value="2"/>
</dbReference>
<proteinExistence type="predicted"/>
<dbReference type="InterPro" id="IPR036388">
    <property type="entry name" value="WH-like_DNA-bd_sf"/>
</dbReference>
<organism evidence="5 6">
    <name type="scientific">Pseudonocardia endophytica</name>
    <dbReference type="NCBI Taxonomy" id="401976"/>
    <lineage>
        <taxon>Bacteria</taxon>
        <taxon>Bacillati</taxon>
        <taxon>Actinomycetota</taxon>
        <taxon>Actinomycetes</taxon>
        <taxon>Pseudonocardiales</taxon>
        <taxon>Pseudonocardiaceae</taxon>
        <taxon>Pseudonocardia</taxon>
    </lineage>
</organism>
<dbReference type="InterPro" id="IPR000485">
    <property type="entry name" value="AsnC-type_HTH_dom"/>
</dbReference>
<dbReference type="AlphaFoldDB" id="A0A4R1I7K7"/>
<dbReference type="RefSeq" id="WP_132422833.1">
    <property type="nucleotide sequence ID" value="NZ_SMFZ01000001.1"/>
</dbReference>
<evidence type="ECO:0000313" key="6">
    <source>
        <dbReference type="Proteomes" id="UP000295560"/>
    </source>
</evidence>
<feature type="domain" description="HTH asnC-type" evidence="4">
    <location>
        <begin position="176"/>
        <end position="216"/>
    </location>
</feature>
<reference evidence="5 6" key="1">
    <citation type="submission" date="2019-03" db="EMBL/GenBank/DDBJ databases">
        <title>Sequencing the genomes of 1000 actinobacteria strains.</title>
        <authorList>
            <person name="Klenk H.-P."/>
        </authorList>
    </citation>
    <scope>NUCLEOTIDE SEQUENCE [LARGE SCALE GENOMIC DNA]</scope>
    <source>
        <strain evidence="5 6">DSM 44969</strain>
    </source>
</reference>
<dbReference type="EMBL" id="SMFZ01000001">
    <property type="protein sequence ID" value="TCK26102.1"/>
    <property type="molecule type" value="Genomic_DNA"/>
</dbReference>
<dbReference type="InterPro" id="IPR036390">
    <property type="entry name" value="WH_DNA-bd_sf"/>
</dbReference>
<dbReference type="Proteomes" id="UP000295560">
    <property type="component" value="Unassembled WGS sequence"/>
</dbReference>
<evidence type="ECO:0000256" key="3">
    <source>
        <dbReference type="ARBA" id="ARBA00023163"/>
    </source>
</evidence>
<dbReference type="SMART" id="SM00344">
    <property type="entry name" value="HTH_ASNC"/>
    <property type="match status" value="1"/>
</dbReference>
<dbReference type="InterPro" id="IPR011008">
    <property type="entry name" value="Dimeric_a/b-barrel"/>
</dbReference>
<evidence type="ECO:0000256" key="2">
    <source>
        <dbReference type="ARBA" id="ARBA00023125"/>
    </source>
</evidence>
<dbReference type="InterPro" id="IPR019888">
    <property type="entry name" value="Tscrpt_reg_AsnC-like"/>
</dbReference>
<protein>
    <submittedName>
        <fullName evidence="5">DNA-binding Lrp family transcriptional regulator</fullName>
    </submittedName>
</protein>
<dbReference type="OrthoDB" id="3453230at2"/>
<dbReference type="PANTHER" id="PTHR30154:SF34">
    <property type="entry name" value="TRANSCRIPTIONAL REGULATOR AZLB"/>
    <property type="match status" value="1"/>
</dbReference>
<dbReference type="PRINTS" id="PR00033">
    <property type="entry name" value="HTHASNC"/>
</dbReference>
<dbReference type="SUPFAM" id="SSF46785">
    <property type="entry name" value="Winged helix' DNA-binding domain"/>
    <property type="match status" value="2"/>
</dbReference>
<evidence type="ECO:0000256" key="1">
    <source>
        <dbReference type="ARBA" id="ARBA00023015"/>
    </source>
</evidence>
<keyword evidence="1" id="KW-0805">Transcription regulation</keyword>
<dbReference type="GO" id="GO:0005829">
    <property type="term" value="C:cytosol"/>
    <property type="evidence" value="ECO:0007669"/>
    <property type="project" value="TreeGrafter"/>
</dbReference>
<evidence type="ECO:0000259" key="4">
    <source>
        <dbReference type="Pfam" id="PF13404"/>
    </source>
</evidence>
<comment type="caution">
    <text evidence="5">The sequence shown here is derived from an EMBL/GenBank/DDBJ whole genome shotgun (WGS) entry which is preliminary data.</text>
</comment>
<dbReference type="PANTHER" id="PTHR30154">
    <property type="entry name" value="LEUCINE-RESPONSIVE REGULATORY PROTEIN"/>
    <property type="match status" value="1"/>
</dbReference>